<dbReference type="Gene3D" id="6.10.140.1200">
    <property type="match status" value="1"/>
</dbReference>
<proteinExistence type="inferred from homology"/>
<dbReference type="Proteomes" id="UP000318582">
    <property type="component" value="Unassembled WGS sequence"/>
</dbReference>
<keyword evidence="4" id="KW-0805">Transcription regulation</keyword>
<dbReference type="GO" id="GO:0006289">
    <property type="term" value="P:nucleotide-excision repair"/>
    <property type="evidence" value="ECO:0007669"/>
    <property type="project" value="InterPro"/>
</dbReference>
<dbReference type="InterPro" id="IPR027079">
    <property type="entry name" value="Tfb1/GTF2H1"/>
</dbReference>
<dbReference type="SUPFAM" id="SSF140383">
    <property type="entry name" value="BSD domain-like"/>
    <property type="match status" value="1"/>
</dbReference>
<evidence type="ECO:0000256" key="4">
    <source>
        <dbReference type="ARBA" id="ARBA00023015"/>
    </source>
</evidence>
<organism evidence="8 9">
    <name type="scientific">Powellomyces hirtus</name>
    <dbReference type="NCBI Taxonomy" id="109895"/>
    <lineage>
        <taxon>Eukaryota</taxon>
        <taxon>Fungi</taxon>
        <taxon>Fungi incertae sedis</taxon>
        <taxon>Chytridiomycota</taxon>
        <taxon>Chytridiomycota incertae sedis</taxon>
        <taxon>Chytridiomycetes</taxon>
        <taxon>Spizellomycetales</taxon>
        <taxon>Powellomycetaceae</taxon>
        <taxon>Powellomyces</taxon>
    </lineage>
</organism>
<protein>
    <recommendedName>
        <fullName evidence="7">BSD domain-containing protein</fullName>
    </recommendedName>
</protein>
<dbReference type="InterPro" id="IPR013876">
    <property type="entry name" value="TFIIH_BTF_p62_N"/>
</dbReference>
<accession>A0A507E6U3</accession>
<evidence type="ECO:0000256" key="2">
    <source>
        <dbReference type="ARBA" id="ARBA00009448"/>
    </source>
</evidence>
<keyword evidence="6" id="KW-0539">Nucleus</keyword>
<dbReference type="SUPFAM" id="SSF50729">
    <property type="entry name" value="PH domain-like"/>
    <property type="match status" value="1"/>
</dbReference>
<gene>
    <name evidence="8" type="ORF">PhCBS80983_g02392</name>
</gene>
<dbReference type="STRING" id="109895.A0A507E6U3"/>
<keyword evidence="9" id="KW-1185">Reference proteome</keyword>
<evidence type="ECO:0000256" key="1">
    <source>
        <dbReference type="ARBA" id="ARBA00004123"/>
    </source>
</evidence>
<evidence type="ECO:0000256" key="5">
    <source>
        <dbReference type="ARBA" id="ARBA00023163"/>
    </source>
</evidence>
<evidence type="ECO:0000313" key="9">
    <source>
        <dbReference type="Proteomes" id="UP000318582"/>
    </source>
</evidence>
<dbReference type="CDD" id="cd13229">
    <property type="entry name" value="PH_TFIIH"/>
    <property type="match status" value="1"/>
</dbReference>
<dbReference type="Gene3D" id="2.30.29.30">
    <property type="entry name" value="Pleckstrin-homology domain (PH domain)/Phosphotyrosine-binding domain (PTB)"/>
    <property type="match status" value="1"/>
</dbReference>
<evidence type="ECO:0000313" key="8">
    <source>
        <dbReference type="EMBL" id="TPX59524.1"/>
    </source>
</evidence>
<feature type="domain" description="BSD" evidence="7">
    <location>
        <begin position="116"/>
        <end position="153"/>
    </location>
</feature>
<evidence type="ECO:0000256" key="6">
    <source>
        <dbReference type="ARBA" id="ARBA00023242"/>
    </source>
</evidence>
<dbReference type="Pfam" id="PF08567">
    <property type="entry name" value="PH_TFIIH"/>
    <property type="match status" value="1"/>
</dbReference>
<dbReference type="PROSITE" id="PS50858">
    <property type="entry name" value="BSD"/>
    <property type="match status" value="1"/>
</dbReference>
<reference evidence="8 9" key="1">
    <citation type="journal article" date="2019" name="Sci. Rep.">
        <title>Comparative genomics of chytrid fungi reveal insights into the obligate biotrophic and pathogenic lifestyle of Synchytrium endobioticum.</title>
        <authorList>
            <person name="van de Vossenberg B.T.L.H."/>
            <person name="Warris S."/>
            <person name="Nguyen H.D.T."/>
            <person name="van Gent-Pelzer M.P.E."/>
            <person name="Joly D.L."/>
            <person name="van de Geest H.C."/>
            <person name="Bonants P.J.M."/>
            <person name="Smith D.S."/>
            <person name="Levesque C.A."/>
            <person name="van der Lee T.A.J."/>
        </authorList>
    </citation>
    <scope>NUCLEOTIDE SEQUENCE [LARGE SCALE GENOMIC DNA]</scope>
    <source>
        <strain evidence="8 9">CBS 809.83</strain>
    </source>
</reference>
<name>A0A507E6U3_9FUNG</name>
<sequence length="622" mass="69212">MAAPRLQCRVHYKKKSGQLYFGPKEFSWTQDGKTDPELRVPYPTVKGQAQNKSEKVILKVTQSAPNGQPEVNYIFTFLAPDALEDREKVKAVLMDVMSENAKAASASAVASANTAEEFQIRQDILNQFPDLRALHGQLVVTGIVSEDDFWASRQAAWMLVRTMGRWTCHPENGLSLPRQSCIARRALGLSLDLIVRLMLRRQPGSKVATELPAHGRGFDIGMHVAYVPFPYALCLYPPVSQHFLEYQKFQKHQRKGPSGSIVDVRPTDSEGVDMKFRFTDDVVASILTQFPPVNRAYEDNVPTKITKQEFFRRFVESKYYQRRGGAGAPASDQFFAQYENEDDDDYAVHPAKARYERNNMLLDLGASHEVDTEVGNRPDTTMRAGGVRASLPLIRQFNRVSEGVLKSSLNSTSAIDTTTAPSKLAPETADTLYRKVTELEDLRVEQQSDAKALEIRDVSTYYAAPQQQRQRQLQTTPVTAAATPPLSQQTFRAAITTWTCDLAQTRVDRAHADAVLRNLNTMTKKRKREFQRTAATTTPPAQEKTSLLHLAATELLRTFWASRSQADKGKQANIAAALDDVLRKADALEHEEGTGGAAAPTHALLLAMRTAIARAAGVSKHP</sequence>
<dbReference type="Pfam" id="PF03909">
    <property type="entry name" value="BSD"/>
    <property type="match status" value="1"/>
</dbReference>
<dbReference type="GO" id="GO:0006351">
    <property type="term" value="P:DNA-templated transcription"/>
    <property type="evidence" value="ECO:0007669"/>
    <property type="project" value="InterPro"/>
</dbReference>
<dbReference type="InterPro" id="IPR011993">
    <property type="entry name" value="PH-like_dom_sf"/>
</dbReference>
<dbReference type="PANTHER" id="PTHR12856">
    <property type="entry name" value="TRANSCRIPTION INITIATION FACTOR IIH-RELATED"/>
    <property type="match status" value="1"/>
</dbReference>
<dbReference type="GO" id="GO:0000439">
    <property type="term" value="C:transcription factor TFIIH core complex"/>
    <property type="evidence" value="ECO:0007669"/>
    <property type="project" value="InterPro"/>
</dbReference>
<evidence type="ECO:0000259" key="7">
    <source>
        <dbReference type="PROSITE" id="PS50858"/>
    </source>
</evidence>
<keyword evidence="3" id="KW-0677">Repeat</keyword>
<dbReference type="InterPro" id="IPR005607">
    <property type="entry name" value="BSD_dom"/>
</dbReference>
<evidence type="ECO:0000256" key="3">
    <source>
        <dbReference type="ARBA" id="ARBA00022737"/>
    </source>
</evidence>
<dbReference type="EMBL" id="QEAQ01000024">
    <property type="protein sequence ID" value="TPX59524.1"/>
    <property type="molecule type" value="Genomic_DNA"/>
</dbReference>
<comment type="similarity">
    <text evidence="2">Belongs to the TFB1 family.</text>
</comment>
<dbReference type="AlphaFoldDB" id="A0A507E6U3"/>
<dbReference type="InterPro" id="IPR035925">
    <property type="entry name" value="BSD_dom_sf"/>
</dbReference>
<comment type="subcellular location">
    <subcellularLocation>
        <location evidence="1">Nucleus</location>
    </subcellularLocation>
</comment>
<keyword evidence="5" id="KW-0804">Transcription</keyword>
<comment type="caution">
    <text evidence="8">The sequence shown here is derived from an EMBL/GenBank/DDBJ whole genome shotgun (WGS) entry which is preliminary data.</text>
</comment>